<keyword evidence="3" id="KW-1185">Reference proteome</keyword>
<evidence type="ECO:0000313" key="2">
    <source>
        <dbReference type="EMBL" id="KAK8572385.1"/>
    </source>
</evidence>
<sequence>MDINISLTFDSVKIWPISWFPWDLTRNKQGPASCKSIKTSNFSEVFEISAALEKIKSTDWIPKVNSDGNLNPRDKDKQGDNKEGFYDVAIEIIYVLEVIGDKALTTSTVGCIILNDDENEADDLSIDHPRSA</sequence>
<evidence type="ECO:0000256" key="1">
    <source>
        <dbReference type="SAM" id="MobiDB-lite"/>
    </source>
</evidence>
<feature type="compositionally biased region" description="Basic and acidic residues" evidence="1">
    <location>
        <begin position="72"/>
        <end position="81"/>
    </location>
</feature>
<feature type="region of interest" description="Disordered" evidence="1">
    <location>
        <begin position="61"/>
        <end position="81"/>
    </location>
</feature>
<name>A0ABR2F5U4_9ROSI</name>
<gene>
    <name evidence="2" type="ORF">V6N12_028440</name>
</gene>
<protein>
    <submittedName>
        <fullName evidence="2">Uncharacterized protein</fullName>
    </submittedName>
</protein>
<accession>A0ABR2F5U4</accession>
<dbReference type="EMBL" id="JBBPBM010000008">
    <property type="protein sequence ID" value="KAK8572385.1"/>
    <property type="molecule type" value="Genomic_DNA"/>
</dbReference>
<proteinExistence type="predicted"/>
<evidence type="ECO:0000313" key="3">
    <source>
        <dbReference type="Proteomes" id="UP001472677"/>
    </source>
</evidence>
<organism evidence="2 3">
    <name type="scientific">Hibiscus sabdariffa</name>
    <name type="common">roselle</name>
    <dbReference type="NCBI Taxonomy" id="183260"/>
    <lineage>
        <taxon>Eukaryota</taxon>
        <taxon>Viridiplantae</taxon>
        <taxon>Streptophyta</taxon>
        <taxon>Embryophyta</taxon>
        <taxon>Tracheophyta</taxon>
        <taxon>Spermatophyta</taxon>
        <taxon>Magnoliopsida</taxon>
        <taxon>eudicotyledons</taxon>
        <taxon>Gunneridae</taxon>
        <taxon>Pentapetalae</taxon>
        <taxon>rosids</taxon>
        <taxon>malvids</taxon>
        <taxon>Malvales</taxon>
        <taxon>Malvaceae</taxon>
        <taxon>Malvoideae</taxon>
        <taxon>Hibiscus</taxon>
    </lineage>
</organism>
<reference evidence="2 3" key="1">
    <citation type="journal article" date="2024" name="G3 (Bethesda)">
        <title>Genome assembly of Hibiscus sabdariffa L. provides insights into metabolisms of medicinal natural products.</title>
        <authorList>
            <person name="Kim T."/>
        </authorList>
    </citation>
    <scope>NUCLEOTIDE SEQUENCE [LARGE SCALE GENOMIC DNA]</scope>
    <source>
        <strain evidence="2">TK-2024</strain>
        <tissue evidence="2">Old leaves</tissue>
    </source>
</reference>
<dbReference type="Proteomes" id="UP001472677">
    <property type="component" value="Unassembled WGS sequence"/>
</dbReference>
<comment type="caution">
    <text evidence="2">The sequence shown here is derived from an EMBL/GenBank/DDBJ whole genome shotgun (WGS) entry which is preliminary data.</text>
</comment>